<evidence type="ECO:0000313" key="2">
    <source>
        <dbReference type="Proteomes" id="UP000824881"/>
    </source>
</evidence>
<proteinExistence type="predicted"/>
<accession>A0ACB7IQ04</accession>
<keyword evidence="2" id="KW-1185">Reference proteome</keyword>
<comment type="caution">
    <text evidence="1">The sequence shown here is derived from an EMBL/GenBank/DDBJ whole genome shotgun (WGS) entry which is preliminary data.</text>
</comment>
<dbReference type="Proteomes" id="UP000824881">
    <property type="component" value="Unassembled WGS sequence"/>
</dbReference>
<name>A0ACB7IQ04_PLECO</name>
<organism evidence="1 2">
    <name type="scientific">Pleurotus cornucopiae</name>
    <name type="common">Cornucopia mushroom</name>
    <dbReference type="NCBI Taxonomy" id="5321"/>
    <lineage>
        <taxon>Eukaryota</taxon>
        <taxon>Fungi</taxon>
        <taxon>Dikarya</taxon>
        <taxon>Basidiomycota</taxon>
        <taxon>Agaricomycotina</taxon>
        <taxon>Agaricomycetes</taxon>
        <taxon>Agaricomycetidae</taxon>
        <taxon>Agaricales</taxon>
        <taxon>Pleurotineae</taxon>
        <taxon>Pleurotaceae</taxon>
        <taxon>Pleurotus</taxon>
    </lineage>
</organism>
<protein>
    <submittedName>
        <fullName evidence="1">Uncharacterized protein</fullName>
    </submittedName>
</protein>
<reference evidence="1 2" key="1">
    <citation type="journal article" date="2021" name="Appl. Environ. Microbiol.">
        <title>Genetic linkage and physical mapping for an oyster mushroom Pleurotus cornucopiae and QTL analysis for the trait cap color.</title>
        <authorList>
            <person name="Zhang Y."/>
            <person name="Gao W."/>
            <person name="Sonnenberg A."/>
            <person name="Chen Q."/>
            <person name="Zhang J."/>
            <person name="Huang C."/>
        </authorList>
    </citation>
    <scope>NUCLEOTIDE SEQUENCE [LARGE SCALE GENOMIC DNA]</scope>
    <source>
        <strain evidence="1">CCMSSC00406</strain>
    </source>
</reference>
<evidence type="ECO:0000313" key="1">
    <source>
        <dbReference type="EMBL" id="KAG9220347.1"/>
    </source>
</evidence>
<gene>
    <name evidence="1" type="ORF">CCMSSC00406_0006612</name>
</gene>
<dbReference type="EMBL" id="WQMT02000007">
    <property type="protein sequence ID" value="KAG9220347.1"/>
    <property type="molecule type" value="Genomic_DNA"/>
</dbReference>
<sequence length="638" mass="71106">MEKTTEDTVSSQEESQETANTSLTQPATQPPPALSEEEKSRLWGYLVPTSARLPRIDFSREKHVYMIGRQSTTGQRRVCDVEFAGNGISRRHCRLEWNGEDGETVMVKVTDLSTNGTFINGVLIPSKSSELLRDGNILAFGPQPKERTDADVEEPSEPYHSYQFHLARFELPKAGLLHSYTLAHFLGSGAFSTVMMGMHRETGKIYAIKMIKNKARPMVSPDPSRAEDSLVWTYQKFAGTNEFKIMERLQHPNICELKEFFIEENGDINLVLEYVDGGDLQAYVARAGRKLNDHEVQHVSYQICDALAYIHEQGVAHRDLKPENILVTKGEPVQVKIADFGLAKMLVGETELRTRCGTRPFCAPEILLGLDREKGYSLNVDSWSVGNIVYYMYVRFSLQINAYSTSSVSLLILRGNVVDPDIDWDSLGNSNASPQAVLFIKCLLKLDPSKRLALKEAIYHQWFAYYSPPLRKAPEKYPNVLKEKGKKNVKVTDLVTPQNSLSHIPGLTPPPRPTSTSTITAGDTTPSPSPRPQQHMPMLPVEVVDPDGSLGSSFSDMSLKDDKDQEAGERTDNEEEPKPDGQQKALKRGHSQVSSNNSIGGEVARPSETARAAEATPTQRSRVPRVPAGRKKPRIEES</sequence>